<reference evidence="9 10" key="1">
    <citation type="submission" date="2018-09" db="EMBL/GenBank/DDBJ databases">
        <title>Murine metabolic-syndrome-specific gut microbial biobank.</title>
        <authorList>
            <person name="Liu C."/>
        </authorList>
    </citation>
    <scope>NUCLEOTIDE SEQUENCE [LARGE SCALE GENOMIC DNA]</scope>
    <source>
        <strain evidence="9 10">0.1xD8-82</strain>
    </source>
</reference>
<dbReference type="InterPro" id="IPR037518">
    <property type="entry name" value="MPN"/>
</dbReference>
<comment type="similarity">
    <text evidence="1 7">Belongs to the UPF0758 family.</text>
</comment>
<keyword evidence="5" id="KW-0862">Zinc</keyword>
<sequence>MIMTTDADKVDLPYEKFLTLGAGALTEAELLAIILRTGTRNCPALALAKEVLSLAGGKGDKLNCLHHLTLRELMEIPGIGEVKAVKIKCLSELAMRMSRERAAGGLHFDAPETVADYYMERMRHQEKEIILLLLLDNKLKLIEEYMISLGTVRASLLSPREVFLEAFKCRASNLMLLHNHPSGEPKPSSMDIAVTRKIKEAGELMDIPLIDHIILGDGCYISMKGEDLL</sequence>
<dbReference type="GO" id="GO:0008237">
    <property type="term" value="F:metallopeptidase activity"/>
    <property type="evidence" value="ECO:0007669"/>
    <property type="project" value="UniProtKB-KW"/>
</dbReference>
<evidence type="ECO:0000313" key="10">
    <source>
        <dbReference type="Proteomes" id="UP000280696"/>
    </source>
</evidence>
<dbReference type="PANTHER" id="PTHR30471">
    <property type="entry name" value="DNA REPAIR PROTEIN RADC"/>
    <property type="match status" value="1"/>
</dbReference>
<protein>
    <submittedName>
        <fullName evidence="9">DNA repair protein RadC</fullName>
    </submittedName>
</protein>
<keyword evidence="10" id="KW-1185">Reference proteome</keyword>
<gene>
    <name evidence="9" type="primary">radC</name>
    <name evidence="9" type="ORF">D7V94_05290</name>
</gene>
<keyword evidence="2" id="KW-0645">Protease</keyword>
<dbReference type="GO" id="GO:0006508">
    <property type="term" value="P:proteolysis"/>
    <property type="evidence" value="ECO:0007669"/>
    <property type="project" value="UniProtKB-KW"/>
</dbReference>
<evidence type="ECO:0000256" key="3">
    <source>
        <dbReference type="ARBA" id="ARBA00022723"/>
    </source>
</evidence>
<dbReference type="Proteomes" id="UP000280696">
    <property type="component" value="Unassembled WGS sequence"/>
</dbReference>
<keyword evidence="3" id="KW-0479">Metal-binding</keyword>
<evidence type="ECO:0000313" key="9">
    <source>
        <dbReference type="EMBL" id="RKI92742.1"/>
    </source>
</evidence>
<dbReference type="PROSITE" id="PS50249">
    <property type="entry name" value="MPN"/>
    <property type="match status" value="1"/>
</dbReference>
<dbReference type="Pfam" id="PF20582">
    <property type="entry name" value="UPF0758_N"/>
    <property type="match status" value="1"/>
</dbReference>
<dbReference type="GO" id="GO:0046872">
    <property type="term" value="F:metal ion binding"/>
    <property type="evidence" value="ECO:0007669"/>
    <property type="project" value="UniProtKB-KW"/>
</dbReference>
<dbReference type="InterPro" id="IPR025657">
    <property type="entry name" value="RadC_JAB"/>
</dbReference>
<evidence type="ECO:0000256" key="1">
    <source>
        <dbReference type="ARBA" id="ARBA00010243"/>
    </source>
</evidence>
<keyword evidence="6" id="KW-0482">Metalloprotease</keyword>
<evidence type="ECO:0000259" key="8">
    <source>
        <dbReference type="PROSITE" id="PS50249"/>
    </source>
</evidence>
<dbReference type="NCBIfam" id="NF000642">
    <property type="entry name" value="PRK00024.1"/>
    <property type="match status" value="1"/>
</dbReference>
<dbReference type="NCBIfam" id="TIGR00608">
    <property type="entry name" value="radc"/>
    <property type="match status" value="1"/>
</dbReference>
<evidence type="ECO:0000256" key="2">
    <source>
        <dbReference type="ARBA" id="ARBA00022670"/>
    </source>
</evidence>
<evidence type="ECO:0000256" key="4">
    <source>
        <dbReference type="ARBA" id="ARBA00022801"/>
    </source>
</evidence>
<evidence type="ECO:0000256" key="5">
    <source>
        <dbReference type="ARBA" id="ARBA00022833"/>
    </source>
</evidence>
<evidence type="ECO:0000256" key="6">
    <source>
        <dbReference type="ARBA" id="ARBA00023049"/>
    </source>
</evidence>
<dbReference type="InterPro" id="IPR046778">
    <property type="entry name" value="UPF0758_N"/>
</dbReference>
<proteinExistence type="inferred from homology"/>
<name>A0A3A9AMW4_9FIRM</name>
<keyword evidence="4" id="KW-0378">Hydrolase</keyword>
<organism evidence="9 10">
    <name type="scientific">Parablautia intestinalis</name>
    <dbReference type="NCBI Taxonomy" id="2320100"/>
    <lineage>
        <taxon>Bacteria</taxon>
        <taxon>Bacillati</taxon>
        <taxon>Bacillota</taxon>
        <taxon>Clostridia</taxon>
        <taxon>Lachnospirales</taxon>
        <taxon>Lachnospiraceae</taxon>
        <taxon>Parablautia</taxon>
    </lineage>
</organism>
<dbReference type="RefSeq" id="WP_120467531.1">
    <property type="nucleotide sequence ID" value="NZ_CATAJS010000029.1"/>
</dbReference>
<dbReference type="PROSITE" id="PS01302">
    <property type="entry name" value="UPF0758"/>
    <property type="match status" value="1"/>
</dbReference>
<feature type="domain" description="MPN" evidence="8">
    <location>
        <begin position="107"/>
        <end position="229"/>
    </location>
</feature>
<accession>A0A3A9AMW4</accession>
<comment type="caution">
    <text evidence="9">The sequence shown here is derived from an EMBL/GenBank/DDBJ whole genome shotgun (WGS) entry which is preliminary data.</text>
</comment>
<dbReference type="InterPro" id="IPR020891">
    <property type="entry name" value="UPF0758_CS"/>
</dbReference>
<dbReference type="Pfam" id="PF04002">
    <property type="entry name" value="RadC"/>
    <property type="match status" value="1"/>
</dbReference>
<dbReference type="PANTHER" id="PTHR30471:SF3">
    <property type="entry name" value="UPF0758 PROTEIN YEES-RELATED"/>
    <property type="match status" value="1"/>
</dbReference>
<dbReference type="CDD" id="cd08071">
    <property type="entry name" value="MPN_DUF2466"/>
    <property type="match status" value="1"/>
</dbReference>
<dbReference type="AlphaFoldDB" id="A0A3A9AMW4"/>
<dbReference type="EMBL" id="RAYQ01000004">
    <property type="protein sequence ID" value="RKI92742.1"/>
    <property type="molecule type" value="Genomic_DNA"/>
</dbReference>
<dbReference type="InterPro" id="IPR001405">
    <property type="entry name" value="UPF0758"/>
</dbReference>
<dbReference type="OrthoDB" id="9804482at2"/>
<dbReference type="Gene3D" id="3.40.140.10">
    <property type="entry name" value="Cytidine Deaminase, domain 2"/>
    <property type="match status" value="1"/>
</dbReference>
<evidence type="ECO:0000256" key="7">
    <source>
        <dbReference type="RuleBase" id="RU003797"/>
    </source>
</evidence>